<dbReference type="RefSeq" id="XP_062635944.1">
    <property type="nucleotide sequence ID" value="XM_062777596.1"/>
</dbReference>
<reference evidence="2" key="1">
    <citation type="journal article" date="2023" name="Mol. Phylogenet. Evol.">
        <title>Genome-scale phylogeny and comparative genomics of the fungal order Sordariales.</title>
        <authorList>
            <person name="Hensen N."/>
            <person name="Bonometti L."/>
            <person name="Westerberg I."/>
            <person name="Brannstrom I.O."/>
            <person name="Guillou S."/>
            <person name="Cros-Aarteil S."/>
            <person name="Calhoun S."/>
            <person name="Haridas S."/>
            <person name="Kuo A."/>
            <person name="Mondo S."/>
            <person name="Pangilinan J."/>
            <person name="Riley R."/>
            <person name="LaButti K."/>
            <person name="Andreopoulos B."/>
            <person name="Lipzen A."/>
            <person name="Chen C."/>
            <person name="Yan M."/>
            <person name="Daum C."/>
            <person name="Ng V."/>
            <person name="Clum A."/>
            <person name="Steindorff A."/>
            <person name="Ohm R.A."/>
            <person name="Martin F."/>
            <person name="Silar P."/>
            <person name="Natvig D.O."/>
            <person name="Lalanne C."/>
            <person name="Gautier V."/>
            <person name="Ament-Velasquez S.L."/>
            <person name="Kruys A."/>
            <person name="Hutchinson M.I."/>
            <person name="Powell A.J."/>
            <person name="Barry K."/>
            <person name="Miller A.N."/>
            <person name="Grigoriev I.V."/>
            <person name="Debuchy R."/>
            <person name="Gladieux P."/>
            <person name="Hiltunen Thoren M."/>
            <person name="Johannesson H."/>
        </authorList>
    </citation>
    <scope>NUCLEOTIDE SEQUENCE</scope>
    <source>
        <strain evidence="2">CBS 141.50</strain>
    </source>
</reference>
<accession>A0AAN6V0K1</accession>
<comment type="caution">
    <text evidence="2">The sequence shown here is derived from an EMBL/GenBank/DDBJ whole genome shotgun (WGS) entry which is preliminary data.</text>
</comment>
<dbReference type="EMBL" id="MU853596">
    <property type="protein sequence ID" value="KAK4142573.1"/>
    <property type="molecule type" value="Genomic_DNA"/>
</dbReference>
<feature type="region of interest" description="Disordered" evidence="1">
    <location>
        <begin position="198"/>
        <end position="248"/>
    </location>
</feature>
<feature type="region of interest" description="Disordered" evidence="1">
    <location>
        <begin position="38"/>
        <end position="74"/>
    </location>
</feature>
<name>A0AAN6V0K1_9PEZI</name>
<protein>
    <submittedName>
        <fullName evidence="2">Uncharacterized protein</fullName>
    </submittedName>
</protein>
<dbReference type="Proteomes" id="UP001302676">
    <property type="component" value="Unassembled WGS sequence"/>
</dbReference>
<evidence type="ECO:0000313" key="3">
    <source>
        <dbReference type="Proteomes" id="UP001302676"/>
    </source>
</evidence>
<sequence>MSTNPPPIFTDDDVIHERGPKRLPILFPIYLNLDGKPNVSRKPKVVPPPTYTTTTTSDSNDKSSGLNRPLASTPRHPEAYYSQHQCPICDRFIAIDEGADYIGHLKCLHRGTCPRPECMLAYYGRTDKWVGLETDTPTPPTTYKQEAKLFCQAPGCKEEIESWCLVKARRDIMGGSVIAVSTHEPGVDEAWEEAVARVKERRKEEDRRRMKEWKKELKREQREKKKEEREEKKEKKKEERKEKKGLFW</sequence>
<dbReference type="GeneID" id="87814209"/>
<evidence type="ECO:0000313" key="2">
    <source>
        <dbReference type="EMBL" id="KAK4142573.1"/>
    </source>
</evidence>
<gene>
    <name evidence="2" type="ORF">C8A04DRAFT_13132</name>
</gene>
<keyword evidence="3" id="KW-1185">Reference proteome</keyword>
<proteinExistence type="predicted"/>
<dbReference type="AlphaFoldDB" id="A0AAN6V0K1"/>
<reference evidence="2" key="2">
    <citation type="submission" date="2023-05" db="EMBL/GenBank/DDBJ databases">
        <authorList>
            <consortium name="Lawrence Berkeley National Laboratory"/>
            <person name="Steindorff A."/>
            <person name="Hensen N."/>
            <person name="Bonometti L."/>
            <person name="Westerberg I."/>
            <person name="Brannstrom I.O."/>
            <person name="Guillou S."/>
            <person name="Cros-Aarteil S."/>
            <person name="Calhoun S."/>
            <person name="Haridas S."/>
            <person name="Kuo A."/>
            <person name="Mondo S."/>
            <person name="Pangilinan J."/>
            <person name="Riley R."/>
            <person name="Labutti K."/>
            <person name="Andreopoulos B."/>
            <person name="Lipzen A."/>
            <person name="Chen C."/>
            <person name="Yanf M."/>
            <person name="Daum C."/>
            <person name="Ng V."/>
            <person name="Clum A."/>
            <person name="Ohm R."/>
            <person name="Martin F."/>
            <person name="Silar P."/>
            <person name="Natvig D."/>
            <person name="Lalanne C."/>
            <person name="Gautier V."/>
            <person name="Ament-Velasquez S.L."/>
            <person name="Kruys A."/>
            <person name="Hutchinson M.I."/>
            <person name="Powell A.J."/>
            <person name="Barry K."/>
            <person name="Miller A.N."/>
            <person name="Grigoriev I.V."/>
            <person name="Debuchy R."/>
            <person name="Gladieux P."/>
            <person name="Thoren M.H."/>
            <person name="Johannesson H."/>
        </authorList>
    </citation>
    <scope>NUCLEOTIDE SEQUENCE</scope>
    <source>
        <strain evidence="2">CBS 141.50</strain>
    </source>
</reference>
<evidence type="ECO:0000256" key="1">
    <source>
        <dbReference type="SAM" id="MobiDB-lite"/>
    </source>
</evidence>
<organism evidence="2 3">
    <name type="scientific">Dichotomopilus funicola</name>
    <dbReference type="NCBI Taxonomy" id="1934379"/>
    <lineage>
        <taxon>Eukaryota</taxon>
        <taxon>Fungi</taxon>
        <taxon>Dikarya</taxon>
        <taxon>Ascomycota</taxon>
        <taxon>Pezizomycotina</taxon>
        <taxon>Sordariomycetes</taxon>
        <taxon>Sordariomycetidae</taxon>
        <taxon>Sordariales</taxon>
        <taxon>Chaetomiaceae</taxon>
        <taxon>Dichotomopilus</taxon>
    </lineage>
</organism>